<keyword evidence="1" id="KW-0732">Signal</keyword>
<comment type="caution">
    <text evidence="2">The sequence shown here is derived from an EMBL/GenBank/DDBJ whole genome shotgun (WGS) entry which is preliminary data.</text>
</comment>
<name>A0A5S3WRB9_9GAMM</name>
<dbReference type="OrthoDB" id="6858250at2"/>
<proteinExistence type="predicted"/>
<evidence type="ECO:0000313" key="3">
    <source>
        <dbReference type="Proteomes" id="UP000310249"/>
    </source>
</evidence>
<reference evidence="3" key="2">
    <citation type="submission" date="2019-06" db="EMBL/GenBank/DDBJ databases">
        <title>Co-occurence of chitin degradation, pigmentation and bioactivity in marine Pseudoalteromonas.</title>
        <authorList>
            <person name="Sonnenschein E.C."/>
            <person name="Bech P.K."/>
        </authorList>
    </citation>
    <scope>NUCLEOTIDE SEQUENCE [LARGE SCALE GENOMIC DNA]</scope>
    <source>
        <strain evidence="3">S2676</strain>
    </source>
</reference>
<dbReference type="AlphaFoldDB" id="A0A5S3WRB9"/>
<evidence type="ECO:0000256" key="1">
    <source>
        <dbReference type="SAM" id="SignalP"/>
    </source>
</evidence>
<reference evidence="2 3" key="1">
    <citation type="submission" date="2018-01" db="EMBL/GenBank/DDBJ databases">
        <authorList>
            <person name="Paulsen S."/>
            <person name="Gram L.K."/>
        </authorList>
    </citation>
    <scope>NUCLEOTIDE SEQUENCE [LARGE SCALE GENOMIC DNA]</scope>
    <source>
        <strain evidence="2 3">S2676</strain>
    </source>
</reference>
<dbReference type="Proteomes" id="UP000310249">
    <property type="component" value="Unassembled WGS sequence"/>
</dbReference>
<sequence length="236" mass="26736">MNKFLTLVATTALTFGTTSAMAQDDDWQDNEMAYQQAQDAPPFNIKRILRNKTFLRSLNKQHAYFEGSQIVRRFFLCIPEASNFKEDYVRVDEVKACFNDIVSPAIELDLNGSLSTGIDSTIQIATEGLAQLRQNASFSPTSFYISHYEEGNRPGTGRMELNFNVLVHQEIVQSTDVELPFEPLLGPQLFVSNNTLGVIATKPGEWKIDLLKVRSIFTEQRPDISYQNPFPNYPIN</sequence>
<evidence type="ECO:0000313" key="2">
    <source>
        <dbReference type="EMBL" id="TMP31519.1"/>
    </source>
</evidence>
<protein>
    <submittedName>
        <fullName evidence="2">Uncharacterized protein</fullName>
    </submittedName>
</protein>
<gene>
    <name evidence="2" type="ORF">CWB99_04505</name>
</gene>
<dbReference type="RefSeq" id="WP_138550783.1">
    <property type="nucleotide sequence ID" value="NZ_PNCH01000014.1"/>
</dbReference>
<organism evidence="2 3">
    <name type="scientific">Pseudoalteromonas rubra</name>
    <dbReference type="NCBI Taxonomy" id="43658"/>
    <lineage>
        <taxon>Bacteria</taxon>
        <taxon>Pseudomonadati</taxon>
        <taxon>Pseudomonadota</taxon>
        <taxon>Gammaproteobacteria</taxon>
        <taxon>Alteromonadales</taxon>
        <taxon>Pseudoalteromonadaceae</taxon>
        <taxon>Pseudoalteromonas</taxon>
    </lineage>
</organism>
<dbReference type="EMBL" id="PNCI01000008">
    <property type="protein sequence ID" value="TMP31519.1"/>
    <property type="molecule type" value="Genomic_DNA"/>
</dbReference>
<accession>A0A5S3WRB9</accession>
<feature type="chain" id="PRO_5024359679" evidence="1">
    <location>
        <begin position="23"/>
        <end position="236"/>
    </location>
</feature>
<feature type="signal peptide" evidence="1">
    <location>
        <begin position="1"/>
        <end position="22"/>
    </location>
</feature>